<dbReference type="HOGENOM" id="CLU_082715_0_0_11"/>
<organism evidence="1 2">
    <name type="scientific">Mycolicibacterium rhodesiae (strain NBB3)</name>
    <name type="common">Mycobacterium rhodesiae</name>
    <dbReference type="NCBI Taxonomy" id="710685"/>
    <lineage>
        <taxon>Bacteria</taxon>
        <taxon>Bacillati</taxon>
        <taxon>Actinomycetota</taxon>
        <taxon>Actinomycetes</taxon>
        <taxon>Mycobacteriales</taxon>
        <taxon>Mycobacteriaceae</taxon>
        <taxon>Mycolicibacterium</taxon>
    </lineage>
</organism>
<dbReference type="Proteomes" id="UP000005442">
    <property type="component" value="Chromosome"/>
</dbReference>
<evidence type="ECO:0000313" key="2">
    <source>
        <dbReference type="Proteomes" id="UP000005442"/>
    </source>
</evidence>
<evidence type="ECO:0008006" key="3">
    <source>
        <dbReference type="Google" id="ProtNLM"/>
    </source>
</evidence>
<gene>
    <name evidence="1" type="ordered locus">MycrhN_5008</name>
</gene>
<sequence>MKIIEFCPFFNERKVAELKVKEASYWIDELHFCEADKTFSYEGKPSNFDMALLGPKVKYHELKASGCFDSPYADVSYYDIDTCGAKNFDEWYWQLISKNFAYHNEAVQRNHCTLLRDAVNDDDIVILSDVDEFLDSRMADRIVDLVKRHQIITVRLHFSAFYLNLFCDDNHGAVDFSYRLYVMTGRYFRKMPFTSDYLRKKGIAEGLGRTVHCPMEFMGFHHSWLQYETNAFEKQRAFDANVADKAIVRRREFAEECIRDMRLPYLDANLYVANDKPFLRSVLESDTQGLWFGHAQ</sequence>
<accession>G8RVQ4</accession>
<protein>
    <recommendedName>
        <fullName evidence="3">Glycosyltransferase family 17</fullName>
    </recommendedName>
</protein>
<reference evidence="1 2" key="1">
    <citation type="submission" date="2011-12" db="EMBL/GenBank/DDBJ databases">
        <title>Complete sequence of Mycobacterium rhodesiae NBB3.</title>
        <authorList>
            <consortium name="US DOE Joint Genome Institute"/>
            <person name="Lucas S."/>
            <person name="Han J."/>
            <person name="Lapidus A."/>
            <person name="Cheng J.-F."/>
            <person name="Goodwin L."/>
            <person name="Pitluck S."/>
            <person name="Peters L."/>
            <person name="Mikhailova N."/>
            <person name="Gu W."/>
            <person name="Detter J.C."/>
            <person name="Han C."/>
            <person name="Tapia R."/>
            <person name="Land M."/>
            <person name="Hauser L."/>
            <person name="Kyrpides N."/>
            <person name="Ivanova N."/>
            <person name="Pagani I."/>
            <person name="Mattes T."/>
            <person name="Holmes A."/>
            <person name="Rutledge P."/>
            <person name="Paulsen I."/>
            <person name="Coleman N."/>
            <person name="Woyke T."/>
        </authorList>
    </citation>
    <scope>NUCLEOTIDE SEQUENCE [LARGE SCALE GENOMIC DNA]</scope>
    <source>
        <strain evidence="1 2">NBB3</strain>
    </source>
</reference>
<dbReference type="eggNOG" id="ENOG5033SEB">
    <property type="taxonomic scope" value="Bacteria"/>
</dbReference>
<dbReference type="AlphaFoldDB" id="G8RVQ4"/>
<name>G8RVQ4_MYCRN</name>
<dbReference type="EMBL" id="CP003169">
    <property type="protein sequence ID" value="AEV75487.1"/>
    <property type="molecule type" value="Genomic_DNA"/>
</dbReference>
<dbReference type="KEGG" id="mrh:MycrhN_5008"/>
<dbReference type="RefSeq" id="WP_014213230.1">
    <property type="nucleotide sequence ID" value="NC_016604.1"/>
</dbReference>
<evidence type="ECO:0000313" key="1">
    <source>
        <dbReference type="EMBL" id="AEV75487.1"/>
    </source>
</evidence>
<proteinExistence type="predicted"/>
<dbReference type="PATRIC" id="fig|710685.3.peg.5023"/>
<dbReference type="OrthoDB" id="1997677at2"/>
<keyword evidence="2" id="KW-1185">Reference proteome</keyword>
<dbReference type="STRING" id="710685.MycrhN_5008"/>